<name>A0A817A1N0_9BILA</name>
<dbReference type="GO" id="GO:0005847">
    <property type="term" value="C:mRNA cleavage and polyadenylation specificity factor complex"/>
    <property type="evidence" value="ECO:0007669"/>
    <property type="project" value="TreeGrafter"/>
</dbReference>
<dbReference type="SUPFAM" id="SSF50978">
    <property type="entry name" value="WD40 repeat-like"/>
    <property type="match status" value="1"/>
</dbReference>
<gene>
    <name evidence="1" type="ORF">XDN619_LOCUS33860</name>
</gene>
<sequence length="81" mass="9261">MSDGKIEYNLCCCFFLYRFSPNDSKFTSCSDDSFVRIFDFLTGTEERELRGHGCDVKCVDWHSHKGLLVSGSKDSQQPIIL</sequence>
<proteinExistence type="predicted"/>
<accession>A0A817A1N0</accession>
<evidence type="ECO:0000313" key="1">
    <source>
        <dbReference type="EMBL" id="CAF2222193.1"/>
    </source>
</evidence>
<dbReference type="InterPro" id="IPR036322">
    <property type="entry name" value="WD40_repeat_dom_sf"/>
</dbReference>
<dbReference type="InterPro" id="IPR001680">
    <property type="entry name" value="WD40_rpt"/>
</dbReference>
<organism evidence="1 2">
    <name type="scientific">Rotaria magnacalcarata</name>
    <dbReference type="NCBI Taxonomy" id="392030"/>
    <lineage>
        <taxon>Eukaryota</taxon>
        <taxon>Metazoa</taxon>
        <taxon>Spiralia</taxon>
        <taxon>Gnathifera</taxon>
        <taxon>Rotifera</taxon>
        <taxon>Eurotatoria</taxon>
        <taxon>Bdelloidea</taxon>
        <taxon>Philodinida</taxon>
        <taxon>Philodinidae</taxon>
        <taxon>Rotaria</taxon>
    </lineage>
</organism>
<dbReference type="Proteomes" id="UP000663887">
    <property type="component" value="Unassembled WGS sequence"/>
</dbReference>
<dbReference type="InterPro" id="IPR045245">
    <property type="entry name" value="Pfs2-like"/>
</dbReference>
<dbReference type="Pfam" id="PF00400">
    <property type="entry name" value="WD40"/>
    <property type="match status" value="2"/>
</dbReference>
<evidence type="ECO:0000313" key="2">
    <source>
        <dbReference type="Proteomes" id="UP000663887"/>
    </source>
</evidence>
<comment type="caution">
    <text evidence="1">The sequence shown here is derived from an EMBL/GenBank/DDBJ whole genome shotgun (WGS) entry which is preliminary data.</text>
</comment>
<dbReference type="GO" id="GO:0031124">
    <property type="term" value="P:mRNA 3'-end processing"/>
    <property type="evidence" value="ECO:0007669"/>
    <property type="project" value="InterPro"/>
</dbReference>
<dbReference type="PANTHER" id="PTHR22836">
    <property type="entry name" value="WD40 REPEAT PROTEIN"/>
    <property type="match status" value="1"/>
</dbReference>
<protein>
    <submittedName>
        <fullName evidence="1">Uncharacterized protein</fullName>
    </submittedName>
</protein>
<dbReference type="Gene3D" id="2.130.10.10">
    <property type="entry name" value="YVTN repeat-like/Quinoprotein amine dehydrogenase"/>
    <property type="match status" value="1"/>
</dbReference>
<reference evidence="1" key="1">
    <citation type="submission" date="2021-02" db="EMBL/GenBank/DDBJ databases">
        <authorList>
            <person name="Nowell W R."/>
        </authorList>
    </citation>
    <scope>NUCLEOTIDE SEQUENCE</scope>
</reference>
<dbReference type="PANTHER" id="PTHR22836:SF0">
    <property type="entry name" value="PRE-MRNA 3' END PROCESSING PROTEIN WDR33"/>
    <property type="match status" value="1"/>
</dbReference>
<dbReference type="SMART" id="SM00320">
    <property type="entry name" value="WD40"/>
    <property type="match status" value="2"/>
</dbReference>
<dbReference type="InterPro" id="IPR015943">
    <property type="entry name" value="WD40/YVTN_repeat-like_dom_sf"/>
</dbReference>
<dbReference type="AlphaFoldDB" id="A0A817A1N0"/>
<dbReference type="EMBL" id="CAJNRG010017354">
    <property type="protein sequence ID" value="CAF2222193.1"/>
    <property type="molecule type" value="Genomic_DNA"/>
</dbReference>